<dbReference type="InterPro" id="IPR005064">
    <property type="entry name" value="BUG"/>
</dbReference>
<feature type="compositionally biased region" description="Basic and acidic residues" evidence="2">
    <location>
        <begin position="275"/>
        <end position="288"/>
    </location>
</feature>
<keyword evidence="4" id="KW-1185">Reference proteome</keyword>
<evidence type="ECO:0000313" key="4">
    <source>
        <dbReference type="Proteomes" id="UP001169027"/>
    </source>
</evidence>
<evidence type="ECO:0000313" key="3">
    <source>
        <dbReference type="EMBL" id="MDO1534824.1"/>
    </source>
</evidence>
<dbReference type="PANTHER" id="PTHR42928">
    <property type="entry name" value="TRICARBOXYLATE-BINDING PROTEIN"/>
    <property type="match status" value="1"/>
</dbReference>
<dbReference type="Gene3D" id="3.40.190.10">
    <property type="entry name" value="Periplasmic binding protein-like II"/>
    <property type="match status" value="1"/>
</dbReference>
<dbReference type="InterPro" id="IPR042100">
    <property type="entry name" value="Bug_dom1"/>
</dbReference>
<evidence type="ECO:0000256" key="1">
    <source>
        <dbReference type="ARBA" id="ARBA00006987"/>
    </source>
</evidence>
<dbReference type="CDD" id="cd07012">
    <property type="entry name" value="PBP2_Bug_TTT"/>
    <property type="match status" value="1"/>
</dbReference>
<dbReference type="PANTHER" id="PTHR42928:SF5">
    <property type="entry name" value="BLR1237 PROTEIN"/>
    <property type="match status" value="1"/>
</dbReference>
<gene>
    <name evidence="3" type="ORF">Q2T77_21255</name>
</gene>
<organism evidence="3 4">
    <name type="scientific">Variovorax ginsengisoli</name>
    <dbReference type="NCBI Taxonomy" id="363844"/>
    <lineage>
        <taxon>Bacteria</taxon>
        <taxon>Pseudomonadati</taxon>
        <taxon>Pseudomonadota</taxon>
        <taxon>Betaproteobacteria</taxon>
        <taxon>Burkholderiales</taxon>
        <taxon>Comamonadaceae</taxon>
        <taxon>Variovorax</taxon>
    </lineage>
</organism>
<dbReference type="Gene3D" id="3.40.190.150">
    <property type="entry name" value="Bordetella uptake gene, domain 1"/>
    <property type="match status" value="1"/>
</dbReference>
<dbReference type="Proteomes" id="UP001169027">
    <property type="component" value="Unassembled WGS sequence"/>
</dbReference>
<protein>
    <submittedName>
        <fullName evidence="3">Tripartite tricarboxylate transporter substrate binding protein</fullName>
    </submittedName>
</protein>
<dbReference type="SUPFAM" id="SSF53850">
    <property type="entry name" value="Periplasmic binding protein-like II"/>
    <property type="match status" value="1"/>
</dbReference>
<dbReference type="EMBL" id="JAUKVY010000016">
    <property type="protein sequence ID" value="MDO1534824.1"/>
    <property type="molecule type" value="Genomic_DNA"/>
</dbReference>
<dbReference type="PIRSF" id="PIRSF017082">
    <property type="entry name" value="YflP"/>
    <property type="match status" value="1"/>
</dbReference>
<dbReference type="RefSeq" id="WP_301812702.1">
    <property type="nucleotide sequence ID" value="NZ_JAUJZH010000016.1"/>
</dbReference>
<sequence>MQVAAAPTGYPAKAVTIVVPAPPGGIIDASARLIGLQLSRALGQPFVVENRGGGSGNVAYAQVARSAPEGYTLLVSYSGYHVGNPLLTPKLPWAQKDLEPVALIAVATNVITVNPSVPVHTLGELIAYLKAHPGELSYASQGNGSVSHIGTEIFKQHTGTQILHVPYRGSGPALQDVLANQVQIFITTPPSVIGHIKSGRLRALAVTSKQRYPELPDVPTTAEAGLKGYELETWVALFAPAGTPRTVVDKLSAQVRLAMESPATRTSAEASGFDARYEPPDEVSRRVASESARWARAIKEGNIKAD</sequence>
<evidence type="ECO:0000256" key="2">
    <source>
        <dbReference type="SAM" id="MobiDB-lite"/>
    </source>
</evidence>
<dbReference type="Pfam" id="PF03401">
    <property type="entry name" value="TctC"/>
    <property type="match status" value="1"/>
</dbReference>
<comment type="caution">
    <text evidence="3">The sequence shown here is derived from an EMBL/GenBank/DDBJ whole genome shotgun (WGS) entry which is preliminary data.</text>
</comment>
<comment type="similarity">
    <text evidence="1">Belongs to the UPF0065 (bug) family.</text>
</comment>
<reference evidence="3" key="1">
    <citation type="submission" date="2023-06" db="EMBL/GenBank/DDBJ databases">
        <authorList>
            <person name="Jiang Y."/>
            <person name="Liu Q."/>
        </authorList>
    </citation>
    <scope>NUCLEOTIDE SEQUENCE</scope>
    <source>
        <strain evidence="3">CGMCC 1.12090</strain>
    </source>
</reference>
<feature type="region of interest" description="Disordered" evidence="2">
    <location>
        <begin position="261"/>
        <end position="289"/>
    </location>
</feature>
<proteinExistence type="inferred from homology"/>
<name>A0ABT8S7C8_9BURK</name>
<accession>A0ABT8S7C8</accession>